<dbReference type="AlphaFoldDB" id="F8QAD4"/>
<evidence type="ECO:0000313" key="1">
    <source>
        <dbReference type="EMBL" id="EGN94724.1"/>
    </source>
</evidence>
<dbReference type="OrthoDB" id="3187773at2759"/>
<evidence type="ECO:0000313" key="2">
    <source>
        <dbReference type="Proteomes" id="UP000008063"/>
    </source>
</evidence>
<organism evidence="2">
    <name type="scientific">Serpula lacrymans var. lacrymans (strain S7.3)</name>
    <name type="common">Dry rot fungus</name>
    <dbReference type="NCBI Taxonomy" id="936435"/>
    <lineage>
        <taxon>Eukaryota</taxon>
        <taxon>Fungi</taxon>
        <taxon>Dikarya</taxon>
        <taxon>Basidiomycota</taxon>
        <taxon>Agaricomycotina</taxon>
        <taxon>Agaricomycetes</taxon>
        <taxon>Agaricomycetidae</taxon>
        <taxon>Boletales</taxon>
        <taxon>Coniophorineae</taxon>
        <taxon>Serpulaceae</taxon>
        <taxon>Serpula</taxon>
    </lineage>
</organism>
<reference evidence="2" key="1">
    <citation type="journal article" date="2011" name="Science">
        <title>The plant cell wall-decomposing machinery underlies the functional diversity of forest fungi.</title>
        <authorList>
            <person name="Eastwood D.C."/>
            <person name="Floudas D."/>
            <person name="Binder M."/>
            <person name="Majcherczyk A."/>
            <person name="Schneider P."/>
            <person name="Aerts A."/>
            <person name="Asiegbu F.O."/>
            <person name="Baker S.E."/>
            <person name="Barry K."/>
            <person name="Bendiksby M."/>
            <person name="Blumentritt M."/>
            <person name="Coutinho P.M."/>
            <person name="Cullen D."/>
            <person name="de Vries R.P."/>
            <person name="Gathman A."/>
            <person name="Goodell B."/>
            <person name="Henrissat B."/>
            <person name="Ihrmark K."/>
            <person name="Kauserud H."/>
            <person name="Kohler A."/>
            <person name="LaButti K."/>
            <person name="Lapidus A."/>
            <person name="Lavin J.L."/>
            <person name="Lee Y.-H."/>
            <person name="Lindquist E."/>
            <person name="Lilly W."/>
            <person name="Lucas S."/>
            <person name="Morin E."/>
            <person name="Murat C."/>
            <person name="Oguiza J.A."/>
            <person name="Park J."/>
            <person name="Pisabarro A.G."/>
            <person name="Riley R."/>
            <person name="Rosling A."/>
            <person name="Salamov A."/>
            <person name="Schmidt O."/>
            <person name="Schmutz J."/>
            <person name="Skrede I."/>
            <person name="Stenlid J."/>
            <person name="Wiebenga A."/>
            <person name="Xie X."/>
            <person name="Kuees U."/>
            <person name="Hibbett D.S."/>
            <person name="Hoffmeister D."/>
            <person name="Hoegberg N."/>
            <person name="Martin F."/>
            <person name="Grigoriev I.V."/>
            <person name="Watkinson S.C."/>
        </authorList>
    </citation>
    <scope>NUCLEOTIDE SEQUENCE [LARGE SCALE GENOMIC DNA]</scope>
    <source>
        <strain evidence="2">strain S7.3</strain>
    </source>
</reference>
<dbReference type="InParanoid" id="F8QAD4"/>
<feature type="non-terminal residue" evidence="1">
    <location>
        <position position="1"/>
    </location>
</feature>
<dbReference type="Proteomes" id="UP000008063">
    <property type="component" value="Unassembled WGS sequence"/>
</dbReference>
<gene>
    <name evidence="1" type="ORF">SERLA73DRAFT_61872</name>
</gene>
<dbReference type="HOGENOM" id="CLU_006344_16_2_1"/>
<sequence>IWKVQPDMNDDGSPSLEIIHPDCIFCSVHLMPVFSEYSHCFIPSDIDFTNSLDKFSTFYINKYIDHHAFGLS</sequence>
<protein>
    <submittedName>
        <fullName evidence="1">Uncharacterized protein</fullName>
    </submittedName>
</protein>
<dbReference type="STRING" id="936435.F8QAD4"/>
<name>F8QAD4_SERL3</name>
<keyword evidence="2" id="KW-1185">Reference proteome</keyword>
<proteinExistence type="predicted"/>
<dbReference type="EMBL" id="GL945487">
    <property type="protein sequence ID" value="EGN94724.1"/>
    <property type="molecule type" value="Genomic_DNA"/>
</dbReference>
<accession>F8QAD4</accession>